<dbReference type="GO" id="GO:0006508">
    <property type="term" value="P:proteolysis"/>
    <property type="evidence" value="ECO:0007669"/>
    <property type="project" value="UniProtKB-KW"/>
</dbReference>
<dbReference type="RefSeq" id="WP_315649654.1">
    <property type="nucleotide sequence ID" value="NZ_JAVXZY010000002.1"/>
</dbReference>
<dbReference type="CDD" id="cd19499">
    <property type="entry name" value="RecA-like_ClpB_Hsp104-like"/>
    <property type="match status" value="1"/>
</dbReference>
<dbReference type="InterPro" id="IPR041546">
    <property type="entry name" value="ClpA/ClpB_AAA_lid"/>
</dbReference>
<dbReference type="PROSITE" id="PS00870">
    <property type="entry name" value="CLPAB_1"/>
    <property type="match status" value="1"/>
</dbReference>
<dbReference type="Pfam" id="PF07724">
    <property type="entry name" value="AAA_2"/>
    <property type="match status" value="1"/>
</dbReference>
<dbReference type="PANTHER" id="PTHR11638">
    <property type="entry name" value="ATP-DEPENDENT CLP PROTEASE"/>
    <property type="match status" value="1"/>
</dbReference>
<dbReference type="CDD" id="cd00009">
    <property type="entry name" value="AAA"/>
    <property type="match status" value="1"/>
</dbReference>
<evidence type="ECO:0000256" key="6">
    <source>
        <dbReference type="ARBA" id="ARBA00025613"/>
    </source>
</evidence>
<evidence type="ECO:0000256" key="8">
    <source>
        <dbReference type="RuleBase" id="RU004432"/>
    </source>
</evidence>
<evidence type="ECO:0000256" key="5">
    <source>
        <dbReference type="ARBA" id="ARBA00023186"/>
    </source>
</evidence>
<dbReference type="Gene3D" id="1.10.1780.10">
    <property type="entry name" value="Clp, N-terminal domain"/>
    <property type="match status" value="1"/>
</dbReference>
<dbReference type="PANTHER" id="PTHR11638:SF111">
    <property type="entry name" value="ATP-DEPENDENT CLP PROTEASE ATP-BINDING SUBUNIT CLPA"/>
    <property type="match status" value="1"/>
</dbReference>
<comment type="caution">
    <text evidence="11">The sequence shown here is derived from an EMBL/GenBank/DDBJ whole genome shotgun (WGS) entry which is preliminary data.</text>
</comment>
<dbReference type="SUPFAM" id="SSF52540">
    <property type="entry name" value="P-loop containing nucleoside triphosphate hydrolases"/>
    <property type="match status" value="2"/>
</dbReference>
<dbReference type="PRINTS" id="PR00300">
    <property type="entry name" value="CLPPROTEASEA"/>
</dbReference>
<dbReference type="Gene3D" id="3.40.50.300">
    <property type="entry name" value="P-loop containing nucleotide triphosphate hydrolases"/>
    <property type="match status" value="2"/>
</dbReference>
<reference evidence="11" key="1">
    <citation type="submission" date="2023-09" db="EMBL/GenBank/DDBJ databases">
        <title>Paucibacter sp. APW11 Genome sequencing and assembly.</title>
        <authorList>
            <person name="Kim I."/>
        </authorList>
    </citation>
    <scope>NUCLEOTIDE SEQUENCE</scope>
    <source>
        <strain evidence="11">APW11</strain>
    </source>
</reference>
<dbReference type="Pfam" id="PF17871">
    <property type="entry name" value="AAA_lid_9"/>
    <property type="match status" value="1"/>
</dbReference>
<dbReference type="NCBIfam" id="TIGR02639">
    <property type="entry name" value="ClpA"/>
    <property type="match status" value="1"/>
</dbReference>
<dbReference type="InterPro" id="IPR004176">
    <property type="entry name" value="Clp_R_N"/>
</dbReference>
<evidence type="ECO:0000313" key="11">
    <source>
        <dbReference type="EMBL" id="MDT8999164.1"/>
    </source>
</evidence>
<proteinExistence type="inferred from homology"/>
<keyword evidence="11" id="KW-0378">Hydrolase</keyword>
<dbReference type="InterPro" id="IPR028299">
    <property type="entry name" value="ClpA/B_CS2"/>
</dbReference>
<dbReference type="Proteomes" id="UP001246372">
    <property type="component" value="Unassembled WGS sequence"/>
</dbReference>
<feature type="domain" description="Clp R" evidence="10">
    <location>
        <begin position="1"/>
        <end position="146"/>
    </location>
</feature>
<evidence type="ECO:0000256" key="2">
    <source>
        <dbReference type="ARBA" id="ARBA00022737"/>
    </source>
</evidence>
<dbReference type="InterPro" id="IPR001270">
    <property type="entry name" value="ClpA/B"/>
</dbReference>
<dbReference type="InterPro" id="IPR003593">
    <property type="entry name" value="AAA+_ATPase"/>
</dbReference>
<keyword evidence="3 8" id="KW-0547">Nucleotide-binding</keyword>
<feature type="region of interest" description="Disordered" evidence="9">
    <location>
        <begin position="143"/>
        <end position="180"/>
    </location>
</feature>
<name>A0ABU3P9D0_9BURK</name>
<dbReference type="Pfam" id="PF10431">
    <property type="entry name" value="ClpB_D2-small"/>
    <property type="match status" value="1"/>
</dbReference>
<keyword evidence="12" id="KW-1185">Reference proteome</keyword>
<organism evidence="11 12">
    <name type="scientific">Roseateles aquae</name>
    <dbReference type="NCBI Taxonomy" id="3077235"/>
    <lineage>
        <taxon>Bacteria</taxon>
        <taxon>Pseudomonadati</taxon>
        <taxon>Pseudomonadota</taxon>
        <taxon>Betaproteobacteria</taxon>
        <taxon>Burkholderiales</taxon>
        <taxon>Sphaerotilaceae</taxon>
        <taxon>Roseateles</taxon>
    </lineage>
</organism>
<evidence type="ECO:0000259" key="10">
    <source>
        <dbReference type="PROSITE" id="PS51903"/>
    </source>
</evidence>
<dbReference type="PROSITE" id="PS00871">
    <property type="entry name" value="CLPAB_2"/>
    <property type="match status" value="1"/>
</dbReference>
<keyword evidence="2 7" id="KW-0677">Repeat</keyword>
<dbReference type="InterPro" id="IPR050130">
    <property type="entry name" value="ClpA_ClpB"/>
</dbReference>
<dbReference type="InterPro" id="IPR036628">
    <property type="entry name" value="Clp_N_dom_sf"/>
</dbReference>
<evidence type="ECO:0000256" key="1">
    <source>
        <dbReference type="ARBA" id="ARBA00008675"/>
    </source>
</evidence>
<dbReference type="InterPro" id="IPR027417">
    <property type="entry name" value="P-loop_NTPase"/>
</dbReference>
<keyword evidence="4 8" id="KW-0067">ATP-binding</keyword>
<accession>A0ABU3P9D0</accession>
<dbReference type="InterPro" id="IPR003959">
    <property type="entry name" value="ATPase_AAA_core"/>
</dbReference>
<keyword evidence="11" id="KW-0645">Protease</keyword>
<dbReference type="GO" id="GO:0008233">
    <property type="term" value="F:peptidase activity"/>
    <property type="evidence" value="ECO:0007669"/>
    <property type="project" value="UniProtKB-KW"/>
</dbReference>
<evidence type="ECO:0000313" key="12">
    <source>
        <dbReference type="Proteomes" id="UP001246372"/>
    </source>
</evidence>
<dbReference type="InterPro" id="IPR018368">
    <property type="entry name" value="ClpA/B_CS1"/>
</dbReference>
<dbReference type="SMART" id="SM00382">
    <property type="entry name" value="AAA"/>
    <property type="match status" value="2"/>
</dbReference>
<dbReference type="GO" id="GO:0005524">
    <property type="term" value="F:ATP binding"/>
    <property type="evidence" value="ECO:0007669"/>
    <property type="project" value="UniProtKB-KW"/>
</dbReference>
<evidence type="ECO:0000256" key="4">
    <source>
        <dbReference type="ARBA" id="ARBA00022840"/>
    </source>
</evidence>
<dbReference type="Pfam" id="PF00004">
    <property type="entry name" value="AAA"/>
    <property type="match status" value="1"/>
</dbReference>
<dbReference type="InterPro" id="IPR019489">
    <property type="entry name" value="Clp_ATPase_C"/>
</dbReference>
<sequence length="774" mass="84328">MIAQELEVSLHMAFVEARQQRHEFITVEHLLMALLDNPSAAEVLRACSANIDDLRKSLAQFIKENTPTVGGSDEVDTQPTLGFQRVIQRAIMHVQSTGSGKKEVTGANVLVAIFGEKDSHAVYYLHQQGVTRLDVVNYIAHGIKKSEPPEPPKGSPEGPGNEAEREEADVGGGGKGSPLEQFTQNLNVQAKEGKIDPLIGREHEVERVVQILCRRRKNNPLLVGEAGVGKTAIAEGLAWRITEGQVPEVLAEAVVYALDMGALLAGTKYRGDFEQRLKAVLKQLKDQPNAILFIDEIHTLIGAGAASGGTLDASNLLKPALSSGAMKCIGATTFSEYRGIFEKDAALSRRFQKVDVTEPSVEQTVEILKGLKSRFEEHHSVKYALGALQAAAELSAKYINDRHLPDKAIDVIDEAGAAQRILPKSKQKKTITRAEVEDIVAKIARIPPASVSSDDRGKLKSLDRDLKSVVFGQEPAIDALAAAIKMARSGLGKPDKPIGSFLFSGPTGVGKTEVAKQLAYILGIELIRFDMSEYMERHAVSRLIGAPPGYVGFDQGGLLTEAITKKPHSVLLLDEIEKAHPDVFNVLLQVMDHGSLTDNNGRKADFRNVIIIMTTNAGAETMNKSTIGFTTVREQGDEMADIKRLFTPEFRNRLDAIVSFRALDEEIILRVVDKFLLQLESQLGEKKVEVTFTDGLRQHLAKKGFDPLMGARPMQRLIQDTIRRALADELLFGRLVDGGRLTVDVDAAGEVLLDIQSGGKRSDNKPKAEPATAA</sequence>
<comment type="function">
    <text evidence="6">Part of a stress-induced multi-chaperone system, it is involved in the recovery of the cell from heat-induced damage, in cooperation with DnaK, DnaJ and GrpE. Acts before DnaK, in the processing of protein aggregates. Protein binding stimulates the ATPase activity; ATP hydrolysis unfolds the denatured protein aggregates, which probably helps expose new hydrophobic binding sites on the surface of ClpB-bound aggregates, contributing to the solubilization and refolding of denatured protein aggregates by DnaK.</text>
</comment>
<protein>
    <submittedName>
        <fullName evidence="11">ATP-dependent Clp protease ATP-binding subunit ClpA</fullName>
    </submittedName>
</protein>
<dbReference type="InterPro" id="IPR013461">
    <property type="entry name" value="ClpA"/>
</dbReference>
<dbReference type="SMART" id="SM01086">
    <property type="entry name" value="ClpB_D2-small"/>
    <property type="match status" value="1"/>
</dbReference>
<evidence type="ECO:0000256" key="9">
    <source>
        <dbReference type="SAM" id="MobiDB-lite"/>
    </source>
</evidence>
<dbReference type="SUPFAM" id="SSF81923">
    <property type="entry name" value="Double Clp-N motif"/>
    <property type="match status" value="1"/>
</dbReference>
<keyword evidence="5 8" id="KW-0143">Chaperone</keyword>
<comment type="similarity">
    <text evidence="1 8">Belongs to the ClpA/ClpB family.</text>
</comment>
<dbReference type="PROSITE" id="PS51903">
    <property type="entry name" value="CLP_R"/>
    <property type="match status" value="1"/>
</dbReference>
<evidence type="ECO:0000256" key="7">
    <source>
        <dbReference type="PROSITE-ProRule" id="PRU01251"/>
    </source>
</evidence>
<dbReference type="Gene3D" id="1.10.8.60">
    <property type="match status" value="2"/>
</dbReference>
<dbReference type="Pfam" id="PF02861">
    <property type="entry name" value="Clp_N"/>
    <property type="match status" value="1"/>
</dbReference>
<dbReference type="EMBL" id="JAVXZY010000002">
    <property type="protein sequence ID" value="MDT8999164.1"/>
    <property type="molecule type" value="Genomic_DNA"/>
</dbReference>
<gene>
    <name evidence="11" type="primary">clpA</name>
    <name evidence="11" type="ORF">RQP53_07780</name>
</gene>
<evidence type="ECO:0000256" key="3">
    <source>
        <dbReference type="ARBA" id="ARBA00022741"/>
    </source>
</evidence>